<evidence type="ECO:0000313" key="2">
    <source>
        <dbReference type="RefSeq" id="XP_028151882.1"/>
    </source>
</evidence>
<name>A0A6P7H2G5_DIAVI</name>
<dbReference type="RefSeq" id="XP_028151882.1">
    <property type="nucleotide sequence ID" value="XM_028296081.1"/>
</dbReference>
<dbReference type="PANTHER" id="PTHR46409">
    <property type="entry name" value="HTH PSQ-TYPE DOMAIN-CONTAINING PROTEIN"/>
    <property type="match status" value="1"/>
</dbReference>
<accession>A0A6P7H2G5</accession>
<evidence type="ECO:0000313" key="3">
    <source>
        <dbReference type="RefSeq" id="XP_028151883.1"/>
    </source>
</evidence>
<gene>
    <name evidence="1 2 3" type="primary">LOC114345263</name>
</gene>
<sequence length="110" mass="12659">MRRFKIPTLNFSAAEYNDLISIFEFKVTAPPLLKHISNEDVRDMIDSENYNNIEVLNCPCHTKSVERTLKLVTEASAALCGTESRDGFMRSRFQSRNIMPFCNTKSDYQS</sequence>
<evidence type="ECO:0000313" key="1">
    <source>
        <dbReference type="RefSeq" id="XP_028151880.1"/>
    </source>
</evidence>
<reference evidence="1 2" key="1">
    <citation type="submission" date="2025-04" db="UniProtKB">
        <authorList>
            <consortium name="RefSeq"/>
        </authorList>
    </citation>
    <scope>IDENTIFICATION</scope>
    <source>
        <tissue evidence="1 2">Whole insect</tissue>
    </source>
</reference>
<dbReference type="RefSeq" id="XP_028151883.1">
    <property type="nucleotide sequence ID" value="XM_028296082.1"/>
</dbReference>
<dbReference type="PANTHER" id="PTHR46409:SF1">
    <property type="entry name" value="HTH PSQ-TYPE DOMAIN-CONTAINING PROTEIN"/>
    <property type="match status" value="1"/>
</dbReference>
<dbReference type="RefSeq" id="XP_028151880.1">
    <property type="nucleotide sequence ID" value="XM_028296079.1"/>
</dbReference>
<dbReference type="AlphaFoldDB" id="A0A6P7H2G5"/>
<proteinExistence type="predicted"/>
<protein>
    <submittedName>
        <fullName evidence="1">Uncharacterized protein LOC114345263 isoform X1</fullName>
    </submittedName>
    <submittedName>
        <fullName evidence="2">Uncharacterized protein LOC114345263 isoform X3</fullName>
    </submittedName>
    <submittedName>
        <fullName evidence="3">Uncharacterized protein LOC114345263 isoform X4</fullName>
    </submittedName>
</protein>
<organism evidence="3">
    <name type="scientific">Diabrotica virgifera virgifera</name>
    <name type="common">western corn rootworm</name>
    <dbReference type="NCBI Taxonomy" id="50390"/>
    <lineage>
        <taxon>Eukaryota</taxon>
        <taxon>Metazoa</taxon>
        <taxon>Ecdysozoa</taxon>
        <taxon>Arthropoda</taxon>
        <taxon>Hexapoda</taxon>
        <taxon>Insecta</taxon>
        <taxon>Pterygota</taxon>
        <taxon>Neoptera</taxon>
        <taxon>Endopterygota</taxon>
        <taxon>Coleoptera</taxon>
        <taxon>Polyphaga</taxon>
        <taxon>Cucujiformia</taxon>
        <taxon>Chrysomeloidea</taxon>
        <taxon>Chrysomelidae</taxon>
        <taxon>Galerucinae</taxon>
        <taxon>Diabroticina</taxon>
        <taxon>Diabroticites</taxon>
        <taxon>Diabrotica</taxon>
    </lineage>
</organism>